<keyword evidence="1 9" id="KW-0813">Transport</keyword>
<organism evidence="10 11">
    <name type="scientific">Pandoraea terrae</name>
    <dbReference type="NCBI Taxonomy" id="1537710"/>
    <lineage>
        <taxon>Bacteria</taxon>
        <taxon>Pseudomonadati</taxon>
        <taxon>Pseudomonadota</taxon>
        <taxon>Betaproteobacteria</taxon>
        <taxon>Burkholderiales</taxon>
        <taxon>Burkholderiaceae</taxon>
        <taxon>Pandoraea</taxon>
    </lineage>
</organism>
<evidence type="ECO:0000313" key="11">
    <source>
        <dbReference type="Proteomes" id="UP000414233"/>
    </source>
</evidence>
<sequence length="602" mass="63872">MTSNILIQVGLYLLAVLLLTKPVGIYLARVMSGDTPLLNKIGGPVERLVYRLGGVDPHEEMDWKHYALAVLLFSFLGVLAVYALQRWQVWLPLNPQNFPAVTPDSSFNTGVSFVTNTNWQGYSGESTMSYLTQMLGLAVQNFFSAATGIVVVIALIRGFTRHTAKTIGNFWVDLTRCSLYILLPISLVLAVVFMGQGVIQNFDGYQDVHTIEATTFQNPKLDAQGNPLKDAQGNPVTETATTQTQTLPMGPVASQEAIKMLGTNGGGLFNANSAHPYENPTPLVNFLQMLAIFMIPAGLCYTFGLMVGDPRQGWAVFTAMAIVFVVMTSVTIWAEQQGNPLLTAAGADQTASLLQSGGNMEGKETRFGIVASSLFTTITTAASCGAVNTMHDSLTPIGGLAPLVLIQLGEVIFGGVGSGLYTMLIYAIMAVFVAGLMIGRTPEYIGKKIESYDIKMTAVIILITPLLVLAGTAIAVLVDPGRAGIANPGAHGFSEILYAFSSAANNNGSAFAGLSANTPFYNIMTAIAMWFGRFGVIVPVLAIAGSLAGKKRIQAGLGTMPTHGPLFVSLLIGTVLLIGALTYVPALALGPVIEHLTMIGVH</sequence>
<dbReference type="AlphaFoldDB" id="A0A5E4VYG9"/>
<comment type="subcellular location">
    <subcellularLocation>
        <location evidence="9">Cell membrane</location>
        <topology evidence="9">Multi-pass membrane protein</topology>
    </subcellularLocation>
</comment>
<dbReference type="Pfam" id="PF03814">
    <property type="entry name" value="KdpA"/>
    <property type="match status" value="1"/>
</dbReference>
<keyword evidence="4 9" id="KW-0812">Transmembrane</keyword>
<dbReference type="InterPro" id="IPR004623">
    <property type="entry name" value="KdpA"/>
</dbReference>
<dbReference type="PIRSF" id="PIRSF001294">
    <property type="entry name" value="K_ATPaseA"/>
    <property type="match status" value="1"/>
</dbReference>
<keyword evidence="11" id="KW-1185">Reference proteome</keyword>
<evidence type="ECO:0000256" key="4">
    <source>
        <dbReference type="ARBA" id="ARBA00022692"/>
    </source>
</evidence>
<keyword evidence="8 9" id="KW-0472">Membrane</keyword>
<evidence type="ECO:0000256" key="5">
    <source>
        <dbReference type="ARBA" id="ARBA00022958"/>
    </source>
</evidence>
<proteinExistence type="inferred from homology"/>
<feature type="transmembrane region" description="Helical" evidence="9">
    <location>
        <begin position="419"/>
        <end position="438"/>
    </location>
</feature>
<feature type="transmembrane region" description="Helical" evidence="9">
    <location>
        <begin position="177"/>
        <end position="199"/>
    </location>
</feature>
<reference evidence="10 11" key="1">
    <citation type="submission" date="2019-08" db="EMBL/GenBank/DDBJ databases">
        <authorList>
            <person name="Peeters C."/>
        </authorList>
    </citation>
    <scope>NUCLEOTIDE SEQUENCE [LARGE SCALE GENOMIC DNA]</scope>
    <source>
        <strain evidence="10 11">LMG 30175</strain>
    </source>
</reference>
<keyword evidence="6 9" id="KW-1133">Transmembrane helix</keyword>
<feature type="transmembrane region" description="Helical" evidence="9">
    <location>
        <begin position="459"/>
        <end position="478"/>
    </location>
</feature>
<dbReference type="Proteomes" id="UP000414233">
    <property type="component" value="Unassembled WGS sequence"/>
</dbReference>
<feature type="transmembrane region" description="Helical" evidence="9">
    <location>
        <begin position="520"/>
        <end position="545"/>
    </location>
</feature>
<feature type="transmembrane region" description="Helical" evidence="9">
    <location>
        <begin position="286"/>
        <end position="307"/>
    </location>
</feature>
<keyword evidence="7 9" id="KW-0406">Ion transport</keyword>
<dbReference type="EMBL" id="CABPRZ010000011">
    <property type="protein sequence ID" value="VVE16599.1"/>
    <property type="molecule type" value="Genomic_DNA"/>
</dbReference>
<feature type="transmembrane region" description="Helical" evidence="9">
    <location>
        <begin position="134"/>
        <end position="156"/>
    </location>
</feature>
<evidence type="ECO:0000256" key="7">
    <source>
        <dbReference type="ARBA" id="ARBA00023065"/>
    </source>
</evidence>
<dbReference type="GO" id="GO:0030955">
    <property type="term" value="F:potassium ion binding"/>
    <property type="evidence" value="ECO:0007669"/>
    <property type="project" value="UniProtKB-UniRule"/>
</dbReference>
<dbReference type="NCBIfam" id="TIGR00680">
    <property type="entry name" value="kdpA"/>
    <property type="match status" value="1"/>
</dbReference>
<evidence type="ECO:0000256" key="3">
    <source>
        <dbReference type="ARBA" id="ARBA00022538"/>
    </source>
</evidence>
<dbReference type="GO" id="GO:0005886">
    <property type="term" value="C:plasma membrane"/>
    <property type="evidence" value="ECO:0007669"/>
    <property type="project" value="UniProtKB-SubCell"/>
</dbReference>
<feature type="transmembrane region" description="Helical" evidence="9">
    <location>
        <begin position="566"/>
        <end position="588"/>
    </location>
</feature>
<dbReference type="RefSeq" id="WP_150697688.1">
    <property type="nucleotide sequence ID" value="NZ_CABPRZ010000011.1"/>
</dbReference>
<feature type="transmembrane region" description="Helical" evidence="9">
    <location>
        <begin position="66"/>
        <end position="84"/>
    </location>
</feature>
<evidence type="ECO:0000313" key="10">
    <source>
        <dbReference type="EMBL" id="VVE16599.1"/>
    </source>
</evidence>
<keyword evidence="5 9" id="KW-0630">Potassium</keyword>
<evidence type="ECO:0000256" key="9">
    <source>
        <dbReference type="HAMAP-Rule" id="MF_00275"/>
    </source>
</evidence>
<evidence type="ECO:0000256" key="6">
    <source>
        <dbReference type="ARBA" id="ARBA00022989"/>
    </source>
</evidence>
<evidence type="ECO:0000256" key="2">
    <source>
        <dbReference type="ARBA" id="ARBA00022475"/>
    </source>
</evidence>
<evidence type="ECO:0000256" key="1">
    <source>
        <dbReference type="ARBA" id="ARBA00022448"/>
    </source>
</evidence>
<comment type="function">
    <text evidence="9">Part of the high-affinity ATP-driven potassium transport (or Kdp) system, which catalyzes the hydrolysis of ATP coupled with the electrogenic transport of potassium into the cytoplasm. This subunit binds the extracellular potassium ions and delivers the ions to the membrane domain of KdpB through an intramembrane tunnel.</text>
</comment>
<protein>
    <recommendedName>
        <fullName evidence="9">Potassium-transporting ATPase potassium-binding subunit</fullName>
    </recommendedName>
    <alternativeName>
        <fullName evidence="9">ATP phosphohydrolase [potassium-transporting] A chain</fullName>
    </alternativeName>
    <alternativeName>
        <fullName evidence="9">Potassium-binding and translocating subunit A</fullName>
    </alternativeName>
    <alternativeName>
        <fullName evidence="9">Potassium-translocating ATPase A chain</fullName>
    </alternativeName>
</protein>
<dbReference type="PANTHER" id="PTHR30607">
    <property type="entry name" value="POTASSIUM-TRANSPORTING ATPASE A CHAIN"/>
    <property type="match status" value="1"/>
</dbReference>
<keyword evidence="3 9" id="KW-0633">Potassium transport</keyword>
<keyword evidence="2 9" id="KW-1003">Cell membrane</keyword>
<evidence type="ECO:0000256" key="8">
    <source>
        <dbReference type="ARBA" id="ARBA00023136"/>
    </source>
</evidence>
<accession>A0A5E4VYG9</accession>
<dbReference type="HAMAP" id="MF_00275">
    <property type="entry name" value="KdpA"/>
    <property type="match status" value="1"/>
</dbReference>
<feature type="transmembrane region" description="Helical" evidence="9">
    <location>
        <begin position="394"/>
        <end position="413"/>
    </location>
</feature>
<feature type="transmembrane region" description="Helical" evidence="9">
    <location>
        <begin position="314"/>
        <end position="334"/>
    </location>
</feature>
<dbReference type="PANTHER" id="PTHR30607:SF2">
    <property type="entry name" value="POTASSIUM-TRANSPORTING ATPASE POTASSIUM-BINDING SUBUNIT"/>
    <property type="match status" value="1"/>
</dbReference>
<gene>
    <name evidence="9" type="primary">kdpA</name>
    <name evidence="10" type="ORF">PTE30175_02828</name>
</gene>
<dbReference type="GO" id="GO:0008556">
    <property type="term" value="F:P-type potassium transmembrane transporter activity"/>
    <property type="evidence" value="ECO:0007669"/>
    <property type="project" value="InterPro"/>
</dbReference>
<comment type="similarity">
    <text evidence="9">Belongs to the KdpA family.</text>
</comment>
<feature type="transmembrane region" description="Helical" evidence="9">
    <location>
        <begin position="6"/>
        <end position="28"/>
    </location>
</feature>
<feature type="transmembrane region" description="Helical" evidence="9">
    <location>
        <begin position="367"/>
        <end position="387"/>
    </location>
</feature>
<dbReference type="OrthoDB" id="9763796at2"/>
<comment type="subunit">
    <text evidence="9">The system is composed of three essential subunits: KdpA, KdpB and KdpC.</text>
</comment>
<name>A0A5E4VYG9_9BURK</name>